<keyword evidence="1 5" id="KW-0963">Cytoplasm</keyword>
<comment type="similarity">
    <text evidence="5 6">Belongs to the XseA family.</text>
</comment>
<keyword evidence="2 5" id="KW-0540">Nuclease</keyword>
<reference evidence="10 11" key="1">
    <citation type="journal article" date="2020" name="Microorganisms">
        <title>Simultaneous Genome Sequencing of Prosthecochloris ethylica and Desulfuromonas acetoxidans within a Syntrophic Mixture Reveals Unique Pili and Protein Interactions.</title>
        <authorList>
            <person name="Kyndt J.A."/>
            <person name="Van Beeumen J.J."/>
            <person name="Meyer T.E."/>
        </authorList>
    </citation>
    <scope>NUCLEOTIDE SEQUENCE [LARGE SCALE GENOMIC DNA]</scope>
    <source>
        <strain evidence="10 11">N3</strain>
    </source>
</reference>
<comment type="function">
    <text evidence="5">Bidirectionally degrades single-stranded DNA into large acid-insoluble oligonucleotides, which are then degraded further into small acid-soluble oligonucleotides.</text>
</comment>
<dbReference type="InterPro" id="IPR025824">
    <property type="entry name" value="OB-fold_nuc-bd_dom"/>
</dbReference>
<organism evidence="10 11">
    <name type="scientific">Prosthecochloris ethylica</name>
    <dbReference type="NCBI Taxonomy" id="2743976"/>
    <lineage>
        <taxon>Bacteria</taxon>
        <taxon>Pseudomonadati</taxon>
        <taxon>Chlorobiota</taxon>
        <taxon>Chlorobiia</taxon>
        <taxon>Chlorobiales</taxon>
        <taxon>Chlorobiaceae</taxon>
        <taxon>Prosthecochloris</taxon>
    </lineage>
</organism>
<evidence type="ECO:0000256" key="1">
    <source>
        <dbReference type="ARBA" id="ARBA00022490"/>
    </source>
</evidence>
<sequence>MDTQSISDLTLQIKNRLESSFPAVSVKGEISNYRRPSSGHVYMTLKDDKAQLPAVLWKSTRSRLSFELRDGLEVVVDGRIEVYPPAGRYQLICSSITPAGEGELQRAFNLLLARLTAAGYFNAEHKQPLPRIPEHIGLITSPTGAVIRDMCDVLGRRFPAARLQLYPVKVQGDGAAESVIEAIDYFTTRIPARERPDVLIVARGGGSLEDLQAFNEESVAMAIFHSSIPVISAIGHETDVTIADMVADVRAGTPSIAAELAVPDRTDMLERLEELTRRPLRSLLSKIEGTERQIDSLTGSYAFNRPQVLCDRVEEQLEHMVRYMRQSAGMKLRHTDQELRSAEEKLHLLDYRTILKRGFTLVRDENGYITRGGGLREGNEATVVFADTSVGVTVTGQRNGNDRADGPARDLHEC</sequence>
<keyword evidence="11" id="KW-1185">Reference proteome</keyword>
<comment type="caution">
    <text evidence="10">The sequence shown here is derived from an EMBL/GenBank/DDBJ whole genome shotgun (WGS) entry which is preliminary data.</text>
</comment>
<protein>
    <recommendedName>
        <fullName evidence="5">Exodeoxyribonuclease 7 large subunit</fullName>
        <ecNumber evidence="5">3.1.11.6</ecNumber>
    </recommendedName>
    <alternativeName>
        <fullName evidence="5">Exodeoxyribonuclease VII large subunit</fullName>
        <shortName evidence="5">Exonuclease VII large subunit</shortName>
    </alternativeName>
</protein>
<evidence type="ECO:0000259" key="9">
    <source>
        <dbReference type="Pfam" id="PF13742"/>
    </source>
</evidence>
<comment type="subunit">
    <text evidence="5">Heterooligomer composed of large and small subunits.</text>
</comment>
<feature type="region of interest" description="Disordered" evidence="7">
    <location>
        <begin position="395"/>
        <end position="414"/>
    </location>
</feature>
<comment type="catalytic activity">
    <reaction evidence="5 6">
        <text>Exonucleolytic cleavage in either 5'- to 3'- or 3'- to 5'-direction to yield nucleoside 5'-phosphates.</text>
        <dbReference type="EC" id="3.1.11.6"/>
    </reaction>
</comment>
<evidence type="ECO:0000313" key="10">
    <source>
        <dbReference type="EMBL" id="MBF0635599.1"/>
    </source>
</evidence>
<dbReference type="Pfam" id="PF02601">
    <property type="entry name" value="Exonuc_VII_L"/>
    <property type="match status" value="1"/>
</dbReference>
<dbReference type="NCBIfam" id="TIGR00237">
    <property type="entry name" value="xseA"/>
    <property type="match status" value="1"/>
</dbReference>
<dbReference type="CDD" id="cd04489">
    <property type="entry name" value="ExoVII_LU_OBF"/>
    <property type="match status" value="1"/>
</dbReference>
<dbReference type="PANTHER" id="PTHR30008">
    <property type="entry name" value="EXODEOXYRIBONUCLEASE 7 LARGE SUBUNIT"/>
    <property type="match status" value="1"/>
</dbReference>
<dbReference type="RefSeq" id="WP_175186843.1">
    <property type="nucleotide sequence ID" value="NZ_JABVZQ010000002.1"/>
</dbReference>
<dbReference type="Pfam" id="PF13742">
    <property type="entry name" value="tRNA_anti_2"/>
    <property type="match status" value="1"/>
</dbReference>
<name>A0ABR9XNH6_9CHLB</name>
<evidence type="ECO:0000259" key="8">
    <source>
        <dbReference type="Pfam" id="PF02601"/>
    </source>
</evidence>
<comment type="subcellular location">
    <subcellularLocation>
        <location evidence="5 6">Cytoplasm</location>
    </subcellularLocation>
</comment>
<dbReference type="EMBL" id="JADGII010000001">
    <property type="protein sequence ID" value="MBF0635599.1"/>
    <property type="molecule type" value="Genomic_DNA"/>
</dbReference>
<evidence type="ECO:0000256" key="2">
    <source>
        <dbReference type="ARBA" id="ARBA00022722"/>
    </source>
</evidence>
<evidence type="ECO:0000256" key="4">
    <source>
        <dbReference type="ARBA" id="ARBA00022839"/>
    </source>
</evidence>
<dbReference type="HAMAP" id="MF_00378">
    <property type="entry name" value="Exonuc_7_L"/>
    <property type="match status" value="1"/>
</dbReference>
<keyword evidence="4 5" id="KW-0269">Exonuclease</keyword>
<feature type="domain" description="OB-fold nucleic acid binding" evidence="9">
    <location>
        <begin position="5"/>
        <end position="96"/>
    </location>
</feature>
<gene>
    <name evidence="5" type="primary">xseA</name>
    <name evidence="10" type="ORF">INT08_00190</name>
</gene>
<accession>A0ABR9XNH6</accession>
<dbReference type="InterPro" id="IPR003753">
    <property type="entry name" value="Exonuc_VII_L"/>
</dbReference>
<evidence type="ECO:0000256" key="5">
    <source>
        <dbReference type="HAMAP-Rule" id="MF_00378"/>
    </source>
</evidence>
<dbReference type="EC" id="3.1.11.6" evidence="5"/>
<evidence type="ECO:0000256" key="3">
    <source>
        <dbReference type="ARBA" id="ARBA00022801"/>
    </source>
</evidence>
<dbReference type="Proteomes" id="UP000619838">
    <property type="component" value="Unassembled WGS sequence"/>
</dbReference>
<dbReference type="PANTHER" id="PTHR30008:SF0">
    <property type="entry name" value="EXODEOXYRIBONUCLEASE 7 LARGE SUBUNIT"/>
    <property type="match status" value="1"/>
</dbReference>
<keyword evidence="3 5" id="KW-0378">Hydrolase</keyword>
<feature type="compositionally biased region" description="Basic and acidic residues" evidence="7">
    <location>
        <begin position="400"/>
        <end position="414"/>
    </location>
</feature>
<dbReference type="InterPro" id="IPR020579">
    <property type="entry name" value="Exonuc_VII_lsu_C"/>
</dbReference>
<feature type="domain" description="Exonuclease VII large subunit C-terminal" evidence="8">
    <location>
        <begin position="120"/>
        <end position="332"/>
    </location>
</feature>
<proteinExistence type="inferred from homology"/>
<evidence type="ECO:0000313" key="11">
    <source>
        <dbReference type="Proteomes" id="UP000619838"/>
    </source>
</evidence>
<evidence type="ECO:0000256" key="7">
    <source>
        <dbReference type="SAM" id="MobiDB-lite"/>
    </source>
</evidence>
<evidence type="ECO:0000256" key="6">
    <source>
        <dbReference type="RuleBase" id="RU004355"/>
    </source>
</evidence>